<dbReference type="GO" id="GO:0016020">
    <property type="term" value="C:membrane"/>
    <property type="evidence" value="ECO:0000318"/>
    <property type="project" value="GO_Central"/>
</dbReference>
<evidence type="ECO:0000313" key="10">
    <source>
        <dbReference type="Proteomes" id="UP000019116"/>
    </source>
</evidence>
<dbReference type="InterPro" id="IPR026961">
    <property type="entry name" value="PGG_dom"/>
</dbReference>
<evidence type="ECO:0000256" key="4">
    <source>
        <dbReference type="ARBA" id="ARBA00022989"/>
    </source>
</evidence>
<dbReference type="Pfam" id="PF12796">
    <property type="entry name" value="Ank_2"/>
    <property type="match status" value="1"/>
</dbReference>
<dbReference type="Gramene" id="TraesMAC6B03G03637410.1">
    <property type="protein sequence ID" value="TraesMAC6B03G03637410.1"/>
    <property type="gene ID" value="TraesMAC6B03G03637410"/>
</dbReference>
<sequence length="745" mass="80656">MASSSGEEPRTSPIVADATPMVSMEAKMLVATSHEHCQELKDMLNKADPSTMVVVMASGNQTSAPKPRSPVMDPRLLAAACSGSWEKLQSFLNKQDRQTSSDGAIGSSAMQLASGDVEALRWESFLDGVTMDGDTFLHVMATNSDGDNLDEDGPIRKKAVSLLFVQNNNDDTPLHCAARAAKINMVSFLIDLARGEDQDTSRVKALLEMENMSKWTALHEAVCSGKNDIVELLMKEDPGLTSLPKTGTSPLYLAILMENKIIAKTLYELSLGKSGNNDRNLSYSGPDGQNALHAAVLRGKGLTEMVLGWNNNLTTQQDDKGSTPLHLVASVLPQSHLQLLASVLPQSGLQAIRLLLLNANPDALYQTDNDGSFPIHVAASVGATLAISDFIEESLSCVGLRDARGRTFLHVAVEKGKMWTVRSVCRNQSLLWILNMRDNKGNTAMHLAVQTGRLTMFYALFGKREVHLNSTNEKRETPLDIANRNISKGKLYYTQNSEVKIHSALEYAGAKRGVCRQDYLEEDNIIQGKQDGTCKMDQVKEGTQNLCVGSVLIATITFGANFAMPGGYRADDHINGGTPTLARRYAFGAFVQANALAFASSMIATIALMSSGSPMHNPRSRAMNISMAFAFMDVSVTSLVAAFALGTYTMLAAVAHRTAVAVCVLSSLALLYRDLEIAIKISVLAASHYRRKRICHGIVFLLAAFAFLASLIFQLWPIVVIYCLTALSHISGKVELAAQPPTPLA</sequence>
<organism evidence="9">
    <name type="scientific">Triticum aestivum</name>
    <name type="common">Wheat</name>
    <dbReference type="NCBI Taxonomy" id="4565"/>
    <lineage>
        <taxon>Eukaryota</taxon>
        <taxon>Viridiplantae</taxon>
        <taxon>Streptophyta</taxon>
        <taxon>Embryophyta</taxon>
        <taxon>Tracheophyta</taxon>
        <taxon>Spermatophyta</taxon>
        <taxon>Magnoliopsida</taxon>
        <taxon>Liliopsida</taxon>
        <taxon>Poales</taxon>
        <taxon>Poaceae</taxon>
        <taxon>BOP clade</taxon>
        <taxon>Pooideae</taxon>
        <taxon>Triticodae</taxon>
        <taxon>Triticeae</taxon>
        <taxon>Triticinae</taxon>
        <taxon>Triticum</taxon>
    </lineage>
</organism>
<reference evidence="9" key="2">
    <citation type="submission" date="2018-10" db="UniProtKB">
        <authorList>
            <consortium name="EnsemblPlants"/>
        </authorList>
    </citation>
    <scope>IDENTIFICATION</scope>
</reference>
<keyword evidence="2 7" id="KW-0812">Transmembrane</keyword>
<evidence type="ECO:0000256" key="7">
    <source>
        <dbReference type="SAM" id="Phobius"/>
    </source>
</evidence>
<dbReference type="Gramene" id="TraesCSU02G089400.1">
    <property type="protein sequence ID" value="TraesCSU02G089400.1"/>
    <property type="gene ID" value="TraesCSU02G089400"/>
</dbReference>
<dbReference type="KEGG" id="taes:123172787"/>
<dbReference type="Gramene" id="TraesCSU03G0088000.1">
    <property type="protein sequence ID" value="TraesCSU03G0088000.1.CDS"/>
    <property type="gene ID" value="TraesCSU03G0088000"/>
</dbReference>
<keyword evidence="4 7" id="KW-1133">Transmembrane helix</keyword>
<protein>
    <recommendedName>
        <fullName evidence="8">PGG domain-containing protein</fullName>
    </recommendedName>
</protein>
<dbReference type="Pfam" id="PF13962">
    <property type="entry name" value="PGG"/>
    <property type="match status" value="1"/>
</dbReference>
<dbReference type="InterPro" id="IPR036770">
    <property type="entry name" value="Ankyrin_rpt-contain_sf"/>
</dbReference>
<accession>A0A3B6U5N7</accession>
<proteinExistence type="predicted"/>
<evidence type="ECO:0000256" key="3">
    <source>
        <dbReference type="ARBA" id="ARBA00022737"/>
    </source>
</evidence>
<dbReference type="InterPro" id="IPR002110">
    <property type="entry name" value="Ankyrin_rpt"/>
</dbReference>
<keyword evidence="5" id="KW-0040">ANK repeat</keyword>
<comment type="subcellular location">
    <subcellularLocation>
        <location evidence="1">Membrane</location>
        <topology evidence="1">Multi-pass membrane protein</topology>
    </subcellularLocation>
</comment>
<dbReference type="Gramene" id="TraesLACUn03G04524110.1">
    <property type="protein sequence ID" value="TraesLACUn03G04524110.1"/>
    <property type="gene ID" value="TraesLACUn03G04524110"/>
</dbReference>
<evidence type="ECO:0000256" key="6">
    <source>
        <dbReference type="ARBA" id="ARBA00023136"/>
    </source>
</evidence>
<feature type="transmembrane region" description="Helical" evidence="7">
    <location>
        <begin position="628"/>
        <end position="648"/>
    </location>
</feature>
<feature type="transmembrane region" description="Helical" evidence="7">
    <location>
        <begin position="585"/>
        <end position="608"/>
    </location>
</feature>
<evidence type="ECO:0000256" key="2">
    <source>
        <dbReference type="ARBA" id="ARBA00022692"/>
    </source>
</evidence>
<feature type="transmembrane region" description="Helical" evidence="7">
    <location>
        <begin position="694"/>
        <end position="716"/>
    </location>
</feature>
<reference evidence="9" key="1">
    <citation type="submission" date="2018-08" db="EMBL/GenBank/DDBJ databases">
        <authorList>
            <person name="Rossello M."/>
        </authorList>
    </citation>
    <scope>NUCLEOTIDE SEQUENCE [LARGE SCALE GENOMIC DNA]</scope>
    <source>
        <strain evidence="9">cv. Chinese Spring</strain>
    </source>
</reference>
<keyword evidence="6 7" id="KW-0472">Membrane</keyword>
<dbReference type="Gramene" id="TraesLAC6B03G03590940.1">
    <property type="protein sequence ID" value="TraesLAC6B03G03590940.1"/>
    <property type="gene ID" value="TraesLAC6B03G03590940"/>
</dbReference>
<dbReference type="AlphaFoldDB" id="A0A3B6U5N7"/>
<dbReference type="SMART" id="SM00248">
    <property type="entry name" value="ANK"/>
    <property type="match status" value="6"/>
</dbReference>
<dbReference type="Pfam" id="PF13857">
    <property type="entry name" value="Ank_5"/>
    <property type="match status" value="1"/>
</dbReference>
<evidence type="ECO:0000256" key="5">
    <source>
        <dbReference type="ARBA" id="ARBA00023043"/>
    </source>
</evidence>
<dbReference type="STRING" id="4565.A0A3B6U5N7"/>
<dbReference type="GeneID" id="123172787"/>
<name>A0A3B6U5N7_WHEAT</name>
<dbReference type="Gramene" id="TraesWEE_scaffold_001197_01G000300.1">
    <property type="protein sequence ID" value="TraesWEE_scaffold_001197_01G000300.1"/>
    <property type="gene ID" value="TraesWEE_scaffold_001197_01G000300"/>
</dbReference>
<gene>
    <name evidence="9" type="primary">LOC123172787</name>
</gene>
<dbReference type="SMR" id="A0A3B6U5N7"/>
<dbReference type="Proteomes" id="UP000019116">
    <property type="component" value="Chromosome Un"/>
</dbReference>
<dbReference type="OMA" id="ERYITIF"/>
<dbReference type="EnsemblPlants" id="TraesCSU02G089400.1">
    <property type="protein sequence ID" value="TraesCSU02G089400.1"/>
    <property type="gene ID" value="TraesCSU02G089400"/>
</dbReference>
<evidence type="ECO:0000256" key="1">
    <source>
        <dbReference type="ARBA" id="ARBA00004141"/>
    </source>
</evidence>
<dbReference type="Pfam" id="PF00023">
    <property type="entry name" value="Ank"/>
    <property type="match status" value="1"/>
</dbReference>
<dbReference type="PANTHER" id="PTHR24186">
    <property type="entry name" value="PROTEIN PHOSPHATASE 1 REGULATORY SUBUNIT"/>
    <property type="match status" value="1"/>
</dbReference>
<feature type="transmembrane region" description="Helical" evidence="7">
    <location>
        <begin position="545"/>
        <end position="565"/>
    </location>
</feature>
<dbReference type="SUPFAM" id="SSF48403">
    <property type="entry name" value="Ankyrin repeat"/>
    <property type="match status" value="1"/>
</dbReference>
<dbReference type="Gramene" id="TraesJUL6B03G03668530.1">
    <property type="protein sequence ID" value="TraesJUL6B03G03668530.1"/>
    <property type="gene ID" value="TraesJUL6B03G03668530"/>
</dbReference>
<evidence type="ECO:0000259" key="8">
    <source>
        <dbReference type="Pfam" id="PF13962"/>
    </source>
</evidence>
<feature type="domain" description="PGG" evidence="8">
    <location>
        <begin position="538"/>
        <end position="649"/>
    </location>
</feature>
<keyword evidence="3" id="KW-0677">Repeat</keyword>
<dbReference type="RefSeq" id="XP_044445635.1">
    <property type="nucleotide sequence ID" value="XM_044589700.1"/>
</dbReference>
<keyword evidence="10" id="KW-1185">Reference proteome</keyword>
<evidence type="ECO:0000313" key="9">
    <source>
        <dbReference type="EnsemblPlants" id="TraesCSU02G089400.1"/>
    </source>
</evidence>
<dbReference type="Gene3D" id="1.25.40.20">
    <property type="entry name" value="Ankyrin repeat-containing domain"/>
    <property type="match status" value="3"/>
</dbReference>
<dbReference type="OrthoDB" id="686324at2759"/>
<dbReference type="PANTHER" id="PTHR24186:SF50">
    <property type="entry name" value="ANKYRIN REPEAT-CONTAINING PROTEIN ITN1-LIKE ISOFORM X1"/>
    <property type="match status" value="1"/>
</dbReference>